<evidence type="ECO:0000313" key="6">
    <source>
        <dbReference type="Proteomes" id="UP001165121"/>
    </source>
</evidence>
<protein>
    <submittedName>
        <fullName evidence="5">Unnamed protein product</fullName>
    </submittedName>
</protein>
<organism evidence="5 6">
    <name type="scientific">Phytophthora fragariaefolia</name>
    <dbReference type="NCBI Taxonomy" id="1490495"/>
    <lineage>
        <taxon>Eukaryota</taxon>
        <taxon>Sar</taxon>
        <taxon>Stramenopiles</taxon>
        <taxon>Oomycota</taxon>
        <taxon>Peronosporomycetes</taxon>
        <taxon>Peronosporales</taxon>
        <taxon>Peronosporaceae</taxon>
        <taxon>Phytophthora</taxon>
    </lineage>
</organism>
<dbReference type="EMBL" id="BSXT01000518">
    <property type="protein sequence ID" value="GMF29166.1"/>
    <property type="molecule type" value="Genomic_DNA"/>
</dbReference>
<feature type="compositionally biased region" description="Basic and acidic residues" evidence="2">
    <location>
        <begin position="551"/>
        <end position="566"/>
    </location>
</feature>
<dbReference type="SUPFAM" id="SSF56219">
    <property type="entry name" value="DNase I-like"/>
    <property type="match status" value="1"/>
</dbReference>
<dbReference type="CDD" id="cd09076">
    <property type="entry name" value="L1-EN"/>
    <property type="match status" value="1"/>
</dbReference>
<comment type="caution">
    <text evidence="5">The sequence shown here is derived from an EMBL/GenBank/DDBJ whole genome shotgun (WGS) entry which is preliminary data.</text>
</comment>
<feature type="compositionally biased region" description="Basic and acidic residues" evidence="2">
    <location>
        <begin position="529"/>
        <end position="544"/>
    </location>
</feature>
<dbReference type="Pfam" id="PF03372">
    <property type="entry name" value="Exo_endo_phos"/>
    <property type="match status" value="1"/>
</dbReference>
<feature type="compositionally biased region" description="Polar residues" evidence="2">
    <location>
        <begin position="589"/>
        <end position="607"/>
    </location>
</feature>
<gene>
    <name evidence="5" type="ORF">Pfra01_000619000</name>
</gene>
<name>A0A9W6X351_9STRA</name>
<dbReference type="InterPro" id="IPR000477">
    <property type="entry name" value="RT_dom"/>
</dbReference>
<feature type="domain" description="Endonuclease/exonuclease/phosphatase" evidence="4">
    <location>
        <begin position="688"/>
        <end position="935"/>
    </location>
</feature>
<feature type="coiled-coil region" evidence="1">
    <location>
        <begin position="1795"/>
        <end position="1822"/>
    </location>
</feature>
<dbReference type="OrthoDB" id="167162at2759"/>
<sequence length="2112" mass="236926">MSEEPEFGIPEHKLESDASSERLEDADMTDMAVEERAEREIATPVAVETGTNRQQKKAAANTLRGRPPTVRIRPQYKGNVTLQAEAETNSQEVGTTMTSEQGQQVAEQTTDQRSKRGQCHQSGGRRRHPGKEKTTRQQFIHQYMQATSGNVNEGEEENPRERKTEAGAAEQPDATQPEAAQEEECCITRVNPSTDACAPLSAWLSTLGGKVVNVAANGHCGWLAFYAALFNVEEGLDSVSKEVADSANLLKKQVLNAMIANIMDEVKLHPQDLQAELRASGCHTAAAGTHEEQVCAIVNHYVAQRDKSVRAHVPMPFWIRPAHIKAMTQYARETIYVLDVQSDGQARMQAYAFHEVEAPPDMKIETGTVCPVPTEHALGLLGDLVAARITPPVMVLRWNDTGNHFQAVNYQAKEHEHYATNIAALSQKRNEILIEHGWKALDVIEYDEDKTGRAAAQTIKTVRRAAKEAMKATELHTGAESGAKDGSPDSALELESVPSNGHERSSAGAQRELFMNKWSQEEDLSTQAKEGRQDVLREVEEVRSTELSQSRTEEEQRDATQGIWKEKPAECRQGQSNQELEPLNQHHISGKTNDGQHAQTTMTTSEATVGERREQGKKRGGTGSIRDYFSGQTREERREAAKTDFRRLGRQLKRNKKRALGYNSHMQAQKHKQDRTIGVTTITVRGLATHIRNLGSKLQGLKDQHRRGVRDVIFLQETHLHPSEHDNAAQQHGAMWGFNYTTANKFSFWASGNDRRAGVAILVNPYGAVRNVKAWNADKWSEYLVMVTGELAGKRILFVNVYAPVHGVTRVLFFRRLHQLTFPEDVSIIYGGDFNCVANNGLDREGGSRKLELGAKELEGFAATHGLWDTGFYNFPRTDGITAKREYAQRCHTHFHTVASGKKGSSRLDRFYVSTTVKGLVRGSEVEAALCKSDHRAVLLELHSPKGIIRVKKRPKLYPAPAYVQTAMNSLIAQSIETLGDKLKQDTEGKAAKSWYDFKVNLKADMNKLKTAAKKRTTVGFRQRIQRIKAQLAKPGTGQLYQNGARKELSAALHRTQEARRALNRRILVASNAWSSKASTKRFFKRVCTKFADNTIPTLISRKEDSTRDTHDRPISAAESWENIFRWEAEDKSNIDDFIGIYSKKWKQVDLPELDEEITEVEVAAAIAKGKRGKACGPDQLGNEWYRDHAAALTPVLTRIYNECLEQLSGGIHFQHWKGRGYCGFIPGRTIHEAIDILEAAKEICRSNGELTEAQVLLLDFAKAYDSLDREFLMAILKAKGFPPKLCRIIRATHTNTTVQFLANGHLSDKVQVTSGIRQVTTSWKEYSLGGDYTTAPIRVAGYADDTAIYIAHKNMQEAAIVAVTKFSRVSGLKRNVQKSAAIRLGLEEPQDDDATVTTTGGTRTGAGELTAGVPQPVEVTPTTRYLGHLAGAGSTVKLTWKRAFAALRVRLVLAEAKTNSVQQRSAIAAAVIIPKMLYVARHAWPTEEIITQADLSIRNYVWKAKFMAPEHSPADEQKQRVGEILQQRDCGETDFLVPRKITPKAEPQGTLWGTGRPWVEAHFHEMHHPAKDDTAVLQDIRRALRYDNGLLTRWTTHGLKIHCTGQARLNLARRRNERHKTSGECYTETIGEVMLTALWLGNTQGGEGKWGDYKKVLTTIRGRKVKDVVQITKLEDEGVLFTPQAHQIPMESGVAHLFRELSLNLLVNYPEILFSKTQNKQIEHSWGPTPARIDWDRQQHSVDTAIARFLGVGERSVWSVPHPWLTRCRPLWAGKRRWAQSRRKYKQQMNKNKNKEAEDLCKRADRKLAAANEKLAGALRKVSWKRIQRMEGVSAYHTQNIVKLKHNRLRIWAGAEHKFKCTATRFTNATTTGTTHLVWQCPEAAQLWTMMLQGWGLAQSGQRCTEQEREAALPDIFSFTLRMLPSWLVEWGRTGNLEPWSDVIEVASDLWQQGVAVLITHIWRRNVDRVHHDGRKERKMVEVTSGARGSIVEAFERYKLGLYPLNNLSELRLRIAEFILTKWRTFVHNEPEHQVVAVGARVKRVGFFYGGSRGNPGPGGSGSVFIVLREDDDTATPEWAAVTALGRRTTTNNEAEIIGMHRLLLRAVNMA</sequence>
<feature type="region of interest" description="Disordered" evidence="2">
    <location>
        <begin position="521"/>
        <end position="566"/>
    </location>
</feature>
<feature type="compositionally biased region" description="Polar residues" evidence="2">
    <location>
        <begin position="136"/>
        <end position="151"/>
    </location>
</feature>
<feature type="region of interest" description="Disordered" evidence="2">
    <location>
        <begin position="85"/>
        <end position="183"/>
    </location>
</feature>
<accession>A0A9W6X351</accession>
<evidence type="ECO:0000259" key="4">
    <source>
        <dbReference type="Pfam" id="PF03372"/>
    </source>
</evidence>
<dbReference type="Proteomes" id="UP001165121">
    <property type="component" value="Unassembled WGS sequence"/>
</dbReference>
<evidence type="ECO:0000256" key="2">
    <source>
        <dbReference type="SAM" id="MobiDB-lite"/>
    </source>
</evidence>
<reference evidence="5" key="1">
    <citation type="submission" date="2023-04" db="EMBL/GenBank/DDBJ databases">
        <title>Phytophthora fragariaefolia NBRC 109709.</title>
        <authorList>
            <person name="Ichikawa N."/>
            <person name="Sato H."/>
            <person name="Tonouchi N."/>
        </authorList>
    </citation>
    <scope>NUCLEOTIDE SEQUENCE</scope>
    <source>
        <strain evidence="5">NBRC 109709</strain>
    </source>
</reference>
<dbReference type="Pfam" id="PF00078">
    <property type="entry name" value="RVT_1"/>
    <property type="match status" value="1"/>
</dbReference>
<dbReference type="InterPro" id="IPR036691">
    <property type="entry name" value="Endo/exonu/phosph_ase_sf"/>
</dbReference>
<dbReference type="InterPro" id="IPR043502">
    <property type="entry name" value="DNA/RNA_pol_sf"/>
</dbReference>
<keyword evidence="6" id="KW-1185">Reference proteome</keyword>
<feature type="compositionally biased region" description="Basic residues" evidence="2">
    <location>
        <begin position="115"/>
        <end position="130"/>
    </location>
</feature>
<dbReference type="GO" id="GO:0003824">
    <property type="term" value="F:catalytic activity"/>
    <property type="evidence" value="ECO:0007669"/>
    <property type="project" value="InterPro"/>
</dbReference>
<dbReference type="PANTHER" id="PTHR19446">
    <property type="entry name" value="REVERSE TRANSCRIPTASES"/>
    <property type="match status" value="1"/>
</dbReference>
<feature type="region of interest" description="Disordered" evidence="2">
    <location>
        <begin position="470"/>
        <end position="507"/>
    </location>
</feature>
<feature type="region of interest" description="Disordered" evidence="2">
    <location>
        <begin position="589"/>
        <end position="627"/>
    </location>
</feature>
<dbReference type="SUPFAM" id="SSF56672">
    <property type="entry name" value="DNA/RNA polymerases"/>
    <property type="match status" value="1"/>
</dbReference>
<feature type="compositionally biased region" description="Basic and acidic residues" evidence="2">
    <location>
        <begin position="9"/>
        <end position="25"/>
    </location>
</feature>
<feature type="compositionally biased region" description="Polar residues" evidence="2">
    <location>
        <begin position="85"/>
        <end position="111"/>
    </location>
</feature>
<evidence type="ECO:0000259" key="3">
    <source>
        <dbReference type="Pfam" id="PF00078"/>
    </source>
</evidence>
<keyword evidence="1" id="KW-0175">Coiled coil</keyword>
<feature type="region of interest" description="Disordered" evidence="2">
    <location>
        <begin position="1"/>
        <end position="72"/>
    </location>
</feature>
<proteinExistence type="predicted"/>
<evidence type="ECO:0000256" key="1">
    <source>
        <dbReference type="SAM" id="Coils"/>
    </source>
</evidence>
<dbReference type="InterPro" id="IPR005135">
    <property type="entry name" value="Endo/exonuclease/phosphatase"/>
</dbReference>
<dbReference type="Gene3D" id="3.60.10.10">
    <property type="entry name" value="Endonuclease/exonuclease/phosphatase"/>
    <property type="match status" value="1"/>
</dbReference>
<evidence type="ECO:0000313" key="5">
    <source>
        <dbReference type="EMBL" id="GMF29166.1"/>
    </source>
</evidence>
<feature type="domain" description="Reverse transcriptase" evidence="3">
    <location>
        <begin position="1222"/>
        <end position="1428"/>
    </location>
</feature>